<reference evidence="1 2" key="1">
    <citation type="journal article" date="2024" name="G3 (Bethesda)">
        <title>Genome assembly of Hibiscus sabdariffa L. provides insights into metabolisms of medicinal natural products.</title>
        <authorList>
            <person name="Kim T."/>
        </authorList>
    </citation>
    <scope>NUCLEOTIDE SEQUENCE [LARGE SCALE GENOMIC DNA]</scope>
    <source>
        <strain evidence="1">TK-2024</strain>
        <tissue evidence="1">Old leaves</tissue>
    </source>
</reference>
<protein>
    <submittedName>
        <fullName evidence="1">Uncharacterized protein</fullName>
    </submittedName>
</protein>
<gene>
    <name evidence="1" type="ORF">V6N11_019123</name>
</gene>
<keyword evidence="2" id="KW-1185">Reference proteome</keyword>
<evidence type="ECO:0000313" key="2">
    <source>
        <dbReference type="Proteomes" id="UP001396334"/>
    </source>
</evidence>
<dbReference type="Proteomes" id="UP001396334">
    <property type="component" value="Unassembled WGS sequence"/>
</dbReference>
<name>A0ABR2R1I2_9ROSI</name>
<organism evidence="1 2">
    <name type="scientific">Hibiscus sabdariffa</name>
    <name type="common">roselle</name>
    <dbReference type="NCBI Taxonomy" id="183260"/>
    <lineage>
        <taxon>Eukaryota</taxon>
        <taxon>Viridiplantae</taxon>
        <taxon>Streptophyta</taxon>
        <taxon>Embryophyta</taxon>
        <taxon>Tracheophyta</taxon>
        <taxon>Spermatophyta</taxon>
        <taxon>Magnoliopsida</taxon>
        <taxon>eudicotyledons</taxon>
        <taxon>Gunneridae</taxon>
        <taxon>Pentapetalae</taxon>
        <taxon>rosids</taxon>
        <taxon>malvids</taxon>
        <taxon>Malvales</taxon>
        <taxon>Malvaceae</taxon>
        <taxon>Malvoideae</taxon>
        <taxon>Hibiscus</taxon>
    </lineage>
</organism>
<comment type="caution">
    <text evidence="1">The sequence shown here is derived from an EMBL/GenBank/DDBJ whole genome shotgun (WGS) entry which is preliminary data.</text>
</comment>
<accession>A0ABR2R1I2</accession>
<evidence type="ECO:0000313" key="1">
    <source>
        <dbReference type="EMBL" id="KAK9006792.1"/>
    </source>
</evidence>
<sequence>MLSVAWDSQKRVGFGHFRYMLESYNGKKRTNLQSPYTHAMRVCKTFMSESKFDIVRPLNMQEETPPPMITFSVETGNSVRYLRLCLLTGI</sequence>
<proteinExistence type="predicted"/>
<dbReference type="EMBL" id="JBBPBN010000028">
    <property type="protein sequence ID" value="KAK9006792.1"/>
    <property type="molecule type" value="Genomic_DNA"/>
</dbReference>